<evidence type="ECO:0000256" key="2">
    <source>
        <dbReference type="ARBA" id="ARBA00005278"/>
    </source>
</evidence>
<dbReference type="EMBL" id="BMEY01000018">
    <property type="protein sequence ID" value="GGA85798.1"/>
    <property type="molecule type" value="Genomic_DNA"/>
</dbReference>
<evidence type="ECO:0000256" key="3">
    <source>
        <dbReference type="ARBA" id="ARBA00023136"/>
    </source>
</evidence>
<dbReference type="Proteomes" id="UP000613512">
    <property type="component" value="Unassembled WGS sequence"/>
</dbReference>
<dbReference type="PIRSF" id="PIRSF005690">
    <property type="entry name" value="GerBA"/>
    <property type="match status" value="1"/>
</dbReference>
<proteinExistence type="inferred from homology"/>
<comment type="caution">
    <text evidence="6">The sequence shown here is derived from an EMBL/GenBank/DDBJ whole genome shotgun (WGS) entry which is preliminary data.</text>
</comment>
<keyword evidence="3 4" id="KW-0472">Membrane</keyword>
<comment type="subcellular location">
    <subcellularLocation>
        <location evidence="4">Cell membrane</location>
    </subcellularLocation>
    <subcellularLocation>
        <location evidence="1">Membrane</location>
        <topology evidence="1">Multi-pass membrane protein</topology>
    </subcellularLocation>
</comment>
<reference evidence="6" key="1">
    <citation type="journal article" date="2014" name="Int. J. Syst. Evol. Microbiol.">
        <title>Complete genome sequence of Corynebacterium casei LMG S-19264T (=DSM 44701T), isolated from a smear-ripened cheese.</title>
        <authorList>
            <consortium name="US DOE Joint Genome Institute (JGI-PGF)"/>
            <person name="Walter F."/>
            <person name="Albersmeier A."/>
            <person name="Kalinowski J."/>
            <person name="Ruckert C."/>
        </authorList>
    </citation>
    <scope>NUCLEOTIDE SEQUENCE</scope>
    <source>
        <strain evidence="6">CGMCC 1.12408</strain>
    </source>
</reference>
<evidence type="ECO:0000256" key="5">
    <source>
        <dbReference type="SAM" id="Phobius"/>
    </source>
</evidence>
<dbReference type="PANTHER" id="PTHR22550">
    <property type="entry name" value="SPORE GERMINATION PROTEIN"/>
    <property type="match status" value="1"/>
</dbReference>
<dbReference type="InterPro" id="IPR004995">
    <property type="entry name" value="Spore_Ger"/>
</dbReference>
<protein>
    <submittedName>
        <fullName evidence="6">Spore germination protein</fullName>
    </submittedName>
</protein>
<accession>A0A916S6E6</accession>
<dbReference type="GO" id="GO:0005886">
    <property type="term" value="C:plasma membrane"/>
    <property type="evidence" value="ECO:0007669"/>
    <property type="project" value="UniProtKB-SubCell"/>
</dbReference>
<evidence type="ECO:0000313" key="7">
    <source>
        <dbReference type="Proteomes" id="UP000613512"/>
    </source>
</evidence>
<dbReference type="PANTHER" id="PTHR22550:SF5">
    <property type="entry name" value="LEUCINE ZIPPER PROTEIN 4"/>
    <property type="match status" value="1"/>
</dbReference>
<dbReference type="GO" id="GO:0009847">
    <property type="term" value="P:spore germination"/>
    <property type="evidence" value="ECO:0007669"/>
    <property type="project" value="UniProtKB-UniRule"/>
</dbReference>
<feature type="transmembrane region" description="Helical" evidence="5">
    <location>
        <begin position="296"/>
        <end position="316"/>
    </location>
</feature>
<dbReference type="Pfam" id="PF03323">
    <property type="entry name" value="GerA"/>
    <property type="match status" value="1"/>
</dbReference>
<sequence length="508" mass="57567">MWGKKSNKKQDTKGTSIFPIKIDTLEQILADKFEKNPDLKFSKYKVANKKVAVFFIDYQIDMPMFQHALMDPLINFEKNNKPFSYESLLNELPLNSGGLVDDLDTVLSELIIGKVFIYIESEKSILGYLMPMKESRSVEKAETESLVLGPKISFTESLSKNLNIVRWLIKSTDLVMEEFKVGKVSPKDVRLIYLKSLANDDDVQTMRQRLKELDVDQVEDAIVLKQYLEDSQLNIFPQFDATERPDRFVYNIVSGKLGVLVENSPSGFTAPATLFSFLESTEDLYMRWQGGTFFRLLRFFAMFFSIIITPTYVAAVTYQYAIIPIQLLISIGQSRAAVPFPPVFEVLLLEFMLELLREAGARLPTKVGQTMGIVGGIVIGQAAVEAGLTSNILIILVAMSALASFVTPSYLFGTSIRLIRFPLILLASIFGLLGIVFGITFLIIHATRLTSLGRPYLVPLYPLHIKDFNKVFVRTPFNYTSKLAKSYRPKILKRYNKEDAKKIRDIDE</sequence>
<keyword evidence="7" id="KW-1185">Reference proteome</keyword>
<dbReference type="AlphaFoldDB" id="A0A916S6E6"/>
<reference evidence="6" key="2">
    <citation type="submission" date="2020-09" db="EMBL/GenBank/DDBJ databases">
        <authorList>
            <person name="Sun Q."/>
            <person name="Zhou Y."/>
        </authorList>
    </citation>
    <scope>NUCLEOTIDE SEQUENCE</scope>
    <source>
        <strain evidence="6">CGMCC 1.12408</strain>
    </source>
</reference>
<comment type="similarity">
    <text evidence="2 4">Belongs to the GerABKA family.</text>
</comment>
<feature type="transmembrane region" description="Helical" evidence="5">
    <location>
        <begin position="423"/>
        <end position="444"/>
    </location>
</feature>
<evidence type="ECO:0000313" key="6">
    <source>
        <dbReference type="EMBL" id="GGA85798.1"/>
    </source>
</evidence>
<keyword evidence="5" id="KW-1133">Transmembrane helix</keyword>
<evidence type="ECO:0000256" key="1">
    <source>
        <dbReference type="ARBA" id="ARBA00004141"/>
    </source>
</evidence>
<dbReference type="InterPro" id="IPR050768">
    <property type="entry name" value="UPF0353/GerABKA_families"/>
</dbReference>
<name>A0A916S6E6_9BACI</name>
<dbReference type="RefSeq" id="WP_188385587.1">
    <property type="nucleotide sequence ID" value="NZ_BMEY01000018.1"/>
</dbReference>
<keyword evidence="5" id="KW-0812">Transmembrane</keyword>
<evidence type="ECO:0000256" key="4">
    <source>
        <dbReference type="PIRNR" id="PIRNR005690"/>
    </source>
</evidence>
<gene>
    <name evidence="6" type="primary">gerIA</name>
    <name evidence="6" type="ORF">GCM10008025_30980</name>
</gene>
<organism evidence="6 7">
    <name type="scientific">Ornithinibacillus halotolerans</name>
    <dbReference type="NCBI Taxonomy" id="1274357"/>
    <lineage>
        <taxon>Bacteria</taxon>
        <taxon>Bacillati</taxon>
        <taxon>Bacillota</taxon>
        <taxon>Bacilli</taxon>
        <taxon>Bacillales</taxon>
        <taxon>Bacillaceae</taxon>
        <taxon>Ornithinibacillus</taxon>
    </lineage>
</organism>
<feature type="transmembrane region" description="Helical" evidence="5">
    <location>
        <begin position="390"/>
        <end position="411"/>
    </location>
</feature>